<name>A0A6A6DSS2_9PEZI</name>
<dbReference type="SUPFAM" id="SSF53335">
    <property type="entry name" value="S-adenosyl-L-methionine-dependent methyltransferases"/>
    <property type="match status" value="1"/>
</dbReference>
<proteinExistence type="predicted"/>
<protein>
    <submittedName>
        <fullName evidence="1">Uncharacterized protein</fullName>
    </submittedName>
</protein>
<sequence length="418" mass="45652">MQISSASTTHDQLEIWTTTTRVYARTHGFMPFTNSNAALGGPVTRDGPGSMFWVHAVIGRSLMLDPGRVMLNSGSEYWDINTPSPCSKPFLRYHLSATFLSEHWSRTSTRYPSGSGRVIIRAKRRVGSALYVGLDCVPGFVNTDAPANIQASGFSPSPDAPASVRIYLVRGNVTDGALPNLLRQQLGVPSNPTFSVITGLHVHNTIRPDAQVQALQTWKRLLAPGGRMIISFSALINGTECPASVTLIETPVPFQTQLLNTGQSVINRRIVAQKKIAPSAMWDICKQQVRDLAHRAGLEVVGQMHNIGGENVHNLPLSAPRPNEPANLMTHPNIEALLMTSDPTGYDDISLHLSISATRQLNLHTLAPDQRNTYHTDFLQQYSLFLRQSAEARGQLVNWSQVGVIATLRVRAPGTSAS</sequence>
<accession>A0A6A6DSS2</accession>
<dbReference type="EMBL" id="ML994647">
    <property type="protein sequence ID" value="KAF2182687.1"/>
    <property type="molecule type" value="Genomic_DNA"/>
</dbReference>
<dbReference type="InterPro" id="IPR029063">
    <property type="entry name" value="SAM-dependent_MTases_sf"/>
</dbReference>
<evidence type="ECO:0000313" key="2">
    <source>
        <dbReference type="Proteomes" id="UP000800200"/>
    </source>
</evidence>
<keyword evidence="2" id="KW-1185">Reference proteome</keyword>
<dbReference type="Proteomes" id="UP000800200">
    <property type="component" value="Unassembled WGS sequence"/>
</dbReference>
<dbReference type="AlphaFoldDB" id="A0A6A6DSS2"/>
<organism evidence="1 2">
    <name type="scientific">Zopfia rhizophila CBS 207.26</name>
    <dbReference type="NCBI Taxonomy" id="1314779"/>
    <lineage>
        <taxon>Eukaryota</taxon>
        <taxon>Fungi</taxon>
        <taxon>Dikarya</taxon>
        <taxon>Ascomycota</taxon>
        <taxon>Pezizomycotina</taxon>
        <taxon>Dothideomycetes</taxon>
        <taxon>Dothideomycetes incertae sedis</taxon>
        <taxon>Zopfiaceae</taxon>
        <taxon>Zopfia</taxon>
    </lineage>
</organism>
<dbReference type="Gene3D" id="3.40.50.150">
    <property type="entry name" value="Vaccinia Virus protein VP39"/>
    <property type="match status" value="1"/>
</dbReference>
<gene>
    <name evidence="1" type="ORF">K469DRAFT_690787</name>
</gene>
<evidence type="ECO:0000313" key="1">
    <source>
        <dbReference type="EMBL" id="KAF2182687.1"/>
    </source>
</evidence>
<reference evidence="1" key="1">
    <citation type="journal article" date="2020" name="Stud. Mycol.">
        <title>101 Dothideomycetes genomes: a test case for predicting lifestyles and emergence of pathogens.</title>
        <authorList>
            <person name="Haridas S."/>
            <person name="Albert R."/>
            <person name="Binder M."/>
            <person name="Bloem J."/>
            <person name="Labutti K."/>
            <person name="Salamov A."/>
            <person name="Andreopoulos B."/>
            <person name="Baker S."/>
            <person name="Barry K."/>
            <person name="Bills G."/>
            <person name="Bluhm B."/>
            <person name="Cannon C."/>
            <person name="Castanera R."/>
            <person name="Culley D."/>
            <person name="Daum C."/>
            <person name="Ezra D."/>
            <person name="Gonzalez J."/>
            <person name="Henrissat B."/>
            <person name="Kuo A."/>
            <person name="Liang C."/>
            <person name="Lipzen A."/>
            <person name="Lutzoni F."/>
            <person name="Magnuson J."/>
            <person name="Mondo S."/>
            <person name="Nolan M."/>
            <person name="Ohm R."/>
            <person name="Pangilinan J."/>
            <person name="Park H.-J."/>
            <person name="Ramirez L."/>
            <person name="Alfaro M."/>
            <person name="Sun H."/>
            <person name="Tritt A."/>
            <person name="Yoshinaga Y."/>
            <person name="Zwiers L.-H."/>
            <person name="Turgeon B."/>
            <person name="Goodwin S."/>
            <person name="Spatafora J."/>
            <person name="Crous P."/>
            <person name="Grigoriev I."/>
        </authorList>
    </citation>
    <scope>NUCLEOTIDE SEQUENCE</scope>
    <source>
        <strain evidence="1">CBS 207.26</strain>
    </source>
</reference>